<dbReference type="FunFam" id="3.30.565.10:FF:000010">
    <property type="entry name" value="Sensor histidine kinase RcsC"/>
    <property type="match status" value="1"/>
</dbReference>
<gene>
    <name evidence="9" type="ORF">GTQ48_15320</name>
</gene>
<dbReference type="InterPro" id="IPR036890">
    <property type="entry name" value="HATPase_C_sf"/>
</dbReference>
<keyword evidence="4" id="KW-0902">Two-component regulatory system</keyword>
<dbReference type="Gene3D" id="3.30.565.10">
    <property type="entry name" value="Histidine kinase-like ATPase, C-terminal domain"/>
    <property type="match status" value="1"/>
</dbReference>
<feature type="transmembrane region" description="Helical" evidence="6">
    <location>
        <begin position="36"/>
        <end position="54"/>
    </location>
</feature>
<comment type="caution">
    <text evidence="9">The sequence shown here is derived from an EMBL/GenBank/DDBJ whole genome shotgun (WGS) entry which is preliminary data.</text>
</comment>
<dbReference type="InterPro" id="IPR005467">
    <property type="entry name" value="His_kinase_dom"/>
</dbReference>
<dbReference type="SUPFAM" id="SSF55874">
    <property type="entry name" value="ATPase domain of HSP90 chaperone/DNA topoisomerase II/histidine kinase"/>
    <property type="match status" value="1"/>
</dbReference>
<dbReference type="InterPro" id="IPR003661">
    <property type="entry name" value="HisK_dim/P_dom"/>
</dbReference>
<evidence type="ECO:0000256" key="6">
    <source>
        <dbReference type="SAM" id="Phobius"/>
    </source>
</evidence>
<accession>A0A6N9THT3</accession>
<keyword evidence="6" id="KW-1133">Transmembrane helix</keyword>
<dbReference type="Pfam" id="PF00072">
    <property type="entry name" value="Response_reg"/>
    <property type="match status" value="1"/>
</dbReference>
<evidence type="ECO:0000259" key="7">
    <source>
        <dbReference type="PROSITE" id="PS50109"/>
    </source>
</evidence>
<dbReference type="SMART" id="SM00448">
    <property type="entry name" value="REC"/>
    <property type="match status" value="1"/>
</dbReference>
<dbReference type="EC" id="2.7.13.3" evidence="2"/>
<evidence type="ECO:0000256" key="1">
    <source>
        <dbReference type="ARBA" id="ARBA00000085"/>
    </source>
</evidence>
<keyword evidence="3 5" id="KW-0597">Phosphoprotein</keyword>
<evidence type="ECO:0000256" key="3">
    <source>
        <dbReference type="ARBA" id="ARBA00022553"/>
    </source>
</evidence>
<dbReference type="InterPro" id="IPR003594">
    <property type="entry name" value="HATPase_dom"/>
</dbReference>
<dbReference type="SUPFAM" id="SSF52172">
    <property type="entry name" value="CheY-like"/>
    <property type="match status" value="1"/>
</dbReference>
<dbReference type="CDD" id="cd16922">
    <property type="entry name" value="HATPase_EvgS-ArcB-TorS-like"/>
    <property type="match status" value="1"/>
</dbReference>
<keyword evidence="10" id="KW-1185">Reference proteome</keyword>
<dbReference type="PROSITE" id="PS50109">
    <property type="entry name" value="HIS_KIN"/>
    <property type="match status" value="1"/>
</dbReference>
<sequence length="585" mass="62477">MAKASLDKSLADKIPANIKGSETSAEIIRKSLRRGGFQLMAFFSAIIIVVIVLARPDNVVIALCIGIWSLVTSCAALYFQSSSASIAKMWALATCPAAPIIIVVNGILPASLIPLMAVFPIVFLTGRWRLGSMAIIAGSTFLVPFYDGAYDHGMWVRLCITNVVVSILIYQLVSRLEAALIESNAKTIKLNHALAQERKASAAQARFLATMSHEIRTPLNGILGLTDVVLSKEISESARPNLERIQQSGISLNRILNDVLDVSKLNAGKLSLESAPFDLVSTVQSCVSFYYQLAQNKNIALNSSIADDVSANVFGDAVRLSQILNNLISNAIKFTQQGSVSLVVERVTASSREQAIKFSVIDTGEGIKQSEQVDIFGAFTQANSSINRTHGGTGLGLQIVKSLVEAMGGYVSVNSEVGKGSTFSFELAFTLAKKEVDTAIEPAAEPTTESSHSTQLIDQEKSLVDMSRGSVLVVDDNEINRVVAQSLLEDLGVSVTLASSGGEALLLASQKAFDLILMDLQMPEMTGAETTLELRNKGVNTPIVAFTASVVSDEIDKALSSGMSSYITKPVDSKKLSTVIEGHLG</sequence>
<dbReference type="Gene3D" id="3.40.50.2300">
    <property type="match status" value="1"/>
</dbReference>
<evidence type="ECO:0000313" key="10">
    <source>
        <dbReference type="Proteomes" id="UP000471381"/>
    </source>
</evidence>
<dbReference type="InterPro" id="IPR036097">
    <property type="entry name" value="HisK_dim/P_sf"/>
</dbReference>
<dbReference type="Proteomes" id="UP000471381">
    <property type="component" value="Unassembled WGS sequence"/>
</dbReference>
<evidence type="ECO:0000256" key="2">
    <source>
        <dbReference type="ARBA" id="ARBA00012438"/>
    </source>
</evidence>
<dbReference type="Gene3D" id="1.10.287.130">
    <property type="match status" value="1"/>
</dbReference>
<proteinExistence type="predicted"/>
<dbReference type="InterPro" id="IPR011006">
    <property type="entry name" value="CheY-like_superfamily"/>
</dbReference>
<dbReference type="PANTHER" id="PTHR45339:SF1">
    <property type="entry name" value="HYBRID SIGNAL TRANSDUCTION HISTIDINE KINASE J"/>
    <property type="match status" value="1"/>
</dbReference>
<evidence type="ECO:0000256" key="5">
    <source>
        <dbReference type="PROSITE-ProRule" id="PRU00169"/>
    </source>
</evidence>
<reference evidence="9 10" key="1">
    <citation type="submission" date="2020-01" db="EMBL/GenBank/DDBJ databases">
        <title>Genomes of bacteria type strains.</title>
        <authorList>
            <person name="Chen J."/>
            <person name="Zhu S."/>
            <person name="Yang J."/>
        </authorList>
    </citation>
    <scope>NUCLEOTIDE SEQUENCE [LARGE SCALE GENOMIC DNA]</scope>
    <source>
        <strain evidence="9 10">LMG 24078</strain>
    </source>
</reference>
<comment type="catalytic activity">
    <reaction evidence="1">
        <text>ATP + protein L-histidine = ADP + protein N-phospho-L-histidine.</text>
        <dbReference type="EC" id="2.7.13.3"/>
    </reaction>
</comment>
<dbReference type="PRINTS" id="PR00344">
    <property type="entry name" value="BCTRLSENSOR"/>
</dbReference>
<dbReference type="Pfam" id="PF02518">
    <property type="entry name" value="HATPase_c"/>
    <property type="match status" value="1"/>
</dbReference>
<protein>
    <recommendedName>
        <fullName evidence="2">histidine kinase</fullName>
        <ecNumber evidence="2">2.7.13.3</ecNumber>
    </recommendedName>
</protein>
<dbReference type="SUPFAM" id="SSF47384">
    <property type="entry name" value="Homodimeric domain of signal transducing histidine kinase"/>
    <property type="match status" value="1"/>
</dbReference>
<dbReference type="SMART" id="SM00387">
    <property type="entry name" value="HATPase_c"/>
    <property type="match status" value="1"/>
</dbReference>
<dbReference type="InterPro" id="IPR004358">
    <property type="entry name" value="Sig_transdc_His_kin-like_C"/>
</dbReference>
<dbReference type="Pfam" id="PF00512">
    <property type="entry name" value="HisKA"/>
    <property type="match status" value="1"/>
</dbReference>
<evidence type="ECO:0000259" key="8">
    <source>
        <dbReference type="PROSITE" id="PS50110"/>
    </source>
</evidence>
<feature type="modified residue" description="4-aspartylphosphate" evidence="5">
    <location>
        <position position="519"/>
    </location>
</feature>
<keyword evidence="6" id="KW-0472">Membrane</keyword>
<dbReference type="RefSeq" id="WP_163107445.1">
    <property type="nucleotide sequence ID" value="NZ_JAAAWO010000013.1"/>
</dbReference>
<dbReference type="SMART" id="SM00388">
    <property type="entry name" value="HisKA"/>
    <property type="match status" value="1"/>
</dbReference>
<dbReference type="AlphaFoldDB" id="A0A6N9THT3"/>
<dbReference type="EMBL" id="JAAAWO010000013">
    <property type="protein sequence ID" value="NDW16883.1"/>
    <property type="molecule type" value="Genomic_DNA"/>
</dbReference>
<dbReference type="PROSITE" id="PS50110">
    <property type="entry name" value="RESPONSE_REGULATORY"/>
    <property type="match status" value="1"/>
</dbReference>
<evidence type="ECO:0000313" key="9">
    <source>
        <dbReference type="EMBL" id="NDW16883.1"/>
    </source>
</evidence>
<keyword evidence="6" id="KW-0812">Transmembrane</keyword>
<feature type="domain" description="Histidine kinase" evidence="7">
    <location>
        <begin position="210"/>
        <end position="431"/>
    </location>
</feature>
<feature type="transmembrane region" description="Helical" evidence="6">
    <location>
        <begin position="60"/>
        <end position="79"/>
    </location>
</feature>
<organism evidence="9 10">
    <name type="scientific">Alteromonas genovensis</name>
    <dbReference type="NCBI Taxonomy" id="471225"/>
    <lineage>
        <taxon>Bacteria</taxon>
        <taxon>Pseudomonadati</taxon>
        <taxon>Pseudomonadota</taxon>
        <taxon>Gammaproteobacteria</taxon>
        <taxon>Alteromonadales</taxon>
        <taxon>Alteromonadaceae</taxon>
        <taxon>Alteromonas/Salinimonas group</taxon>
        <taxon>Alteromonas</taxon>
    </lineage>
</organism>
<name>A0A6N9THT3_9ALTE</name>
<feature type="transmembrane region" description="Helical" evidence="6">
    <location>
        <begin position="100"/>
        <end position="122"/>
    </location>
</feature>
<dbReference type="InterPro" id="IPR001789">
    <property type="entry name" value="Sig_transdc_resp-reg_receiver"/>
</dbReference>
<feature type="domain" description="Response regulatory" evidence="8">
    <location>
        <begin position="470"/>
        <end position="584"/>
    </location>
</feature>
<dbReference type="GO" id="GO:0000155">
    <property type="term" value="F:phosphorelay sensor kinase activity"/>
    <property type="evidence" value="ECO:0007669"/>
    <property type="project" value="InterPro"/>
</dbReference>
<evidence type="ECO:0000256" key="4">
    <source>
        <dbReference type="ARBA" id="ARBA00023012"/>
    </source>
</evidence>
<dbReference type="CDD" id="cd17546">
    <property type="entry name" value="REC_hyHK_CKI1_RcsC-like"/>
    <property type="match status" value="1"/>
</dbReference>
<dbReference type="PANTHER" id="PTHR45339">
    <property type="entry name" value="HYBRID SIGNAL TRANSDUCTION HISTIDINE KINASE J"/>
    <property type="match status" value="1"/>
</dbReference>
<dbReference type="CDD" id="cd00082">
    <property type="entry name" value="HisKA"/>
    <property type="match status" value="1"/>
</dbReference>